<proteinExistence type="predicted"/>
<feature type="domain" description="SET" evidence="1">
    <location>
        <begin position="53"/>
        <end position="209"/>
    </location>
</feature>
<dbReference type="Proteomes" id="UP000565441">
    <property type="component" value="Unassembled WGS sequence"/>
</dbReference>
<organism evidence="2 3">
    <name type="scientific">Tricholomella constricta</name>
    <dbReference type="NCBI Taxonomy" id="117010"/>
    <lineage>
        <taxon>Eukaryota</taxon>
        <taxon>Fungi</taxon>
        <taxon>Dikarya</taxon>
        <taxon>Basidiomycota</taxon>
        <taxon>Agaricomycotina</taxon>
        <taxon>Agaricomycetes</taxon>
        <taxon>Agaricomycetidae</taxon>
        <taxon>Agaricales</taxon>
        <taxon>Tricholomatineae</taxon>
        <taxon>Lyophyllaceae</taxon>
        <taxon>Tricholomella</taxon>
    </lineage>
</organism>
<evidence type="ECO:0000313" key="3">
    <source>
        <dbReference type="Proteomes" id="UP000565441"/>
    </source>
</evidence>
<dbReference type="InterPro" id="IPR001214">
    <property type="entry name" value="SET_dom"/>
</dbReference>
<dbReference type="SMART" id="SM00317">
    <property type="entry name" value="SET"/>
    <property type="match status" value="1"/>
</dbReference>
<dbReference type="AlphaFoldDB" id="A0A8H5H2P2"/>
<dbReference type="Gene3D" id="1.25.40.10">
    <property type="entry name" value="Tetratricopeptide repeat domain"/>
    <property type="match status" value="1"/>
</dbReference>
<dbReference type="CDD" id="cd20071">
    <property type="entry name" value="SET_SMYD"/>
    <property type="match status" value="1"/>
</dbReference>
<accession>A0A8H5H2P2</accession>
<dbReference type="InterPro" id="IPR011990">
    <property type="entry name" value="TPR-like_helical_dom_sf"/>
</dbReference>
<keyword evidence="3" id="KW-1185">Reference proteome</keyword>
<dbReference type="Pfam" id="PF00856">
    <property type="entry name" value="SET"/>
    <property type="match status" value="1"/>
</dbReference>
<dbReference type="InterPro" id="IPR046341">
    <property type="entry name" value="SET_dom_sf"/>
</dbReference>
<sequence length="380" mass="42959">MSQSSPDFSIQTLSFPDAPDSPSALLVDDRIVPYLPLPVRPARSTPLHQDGKPSFEIRPAGVDRGLGMFATRHIPAGALILVEHPAILTPAKVPLTRDARDAVYRDLFAALPEHRRNELRTMTNCRSLDECETMEEGIARTNGTAVELGHPDEIEIDAREYGAVFLTINRSNHSCGPNAAHKWDLASFSSSLYALRPIEPAEEITMIYTDVTQPRDTRRERLLAHYGFTCMCEFCTLPPSLSAESDAARAALREWRHTRPVFAGWATDLCRADDFVLKSHMQALELIEKEGLQGMESAFVRDVCLCWAVLGEEAKFREWAKKLERLSDVRDVAMAREVRGWLQDPKGRVPKWGWRSKRRLQTSKKKVLEEPESYYSPLLF</sequence>
<dbReference type="InterPro" id="IPR053185">
    <property type="entry name" value="SET_domain_protein"/>
</dbReference>
<evidence type="ECO:0000259" key="1">
    <source>
        <dbReference type="PROSITE" id="PS50280"/>
    </source>
</evidence>
<comment type="caution">
    <text evidence="2">The sequence shown here is derived from an EMBL/GenBank/DDBJ whole genome shotgun (WGS) entry which is preliminary data.</text>
</comment>
<dbReference type="PANTHER" id="PTHR47332:SF4">
    <property type="entry name" value="SET DOMAIN-CONTAINING PROTEIN 5"/>
    <property type="match status" value="1"/>
</dbReference>
<dbReference type="SUPFAM" id="SSF82199">
    <property type="entry name" value="SET domain"/>
    <property type="match status" value="1"/>
</dbReference>
<dbReference type="Gene3D" id="2.170.270.10">
    <property type="entry name" value="SET domain"/>
    <property type="match status" value="1"/>
</dbReference>
<dbReference type="EMBL" id="JAACJP010000033">
    <property type="protein sequence ID" value="KAF5375551.1"/>
    <property type="molecule type" value="Genomic_DNA"/>
</dbReference>
<reference evidence="2 3" key="1">
    <citation type="journal article" date="2020" name="ISME J.">
        <title>Uncovering the hidden diversity of litter-decomposition mechanisms in mushroom-forming fungi.</title>
        <authorList>
            <person name="Floudas D."/>
            <person name="Bentzer J."/>
            <person name="Ahren D."/>
            <person name="Johansson T."/>
            <person name="Persson P."/>
            <person name="Tunlid A."/>
        </authorList>
    </citation>
    <scope>NUCLEOTIDE SEQUENCE [LARGE SCALE GENOMIC DNA]</scope>
    <source>
        <strain evidence="2 3">CBS 661.87</strain>
    </source>
</reference>
<evidence type="ECO:0000313" key="2">
    <source>
        <dbReference type="EMBL" id="KAF5375551.1"/>
    </source>
</evidence>
<dbReference type="PANTHER" id="PTHR47332">
    <property type="entry name" value="SET DOMAIN-CONTAINING PROTEIN 5"/>
    <property type="match status" value="1"/>
</dbReference>
<protein>
    <recommendedName>
        <fullName evidence="1">SET domain-containing protein</fullName>
    </recommendedName>
</protein>
<dbReference type="PROSITE" id="PS50280">
    <property type="entry name" value="SET"/>
    <property type="match status" value="1"/>
</dbReference>
<name>A0A8H5H2P2_9AGAR</name>
<dbReference type="OrthoDB" id="265717at2759"/>
<gene>
    <name evidence="2" type="ORF">D9615_009159</name>
</gene>